<protein>
    <submittedName>
        <fullName evidence="3">WbwZ</fullName>
    </submittedName>
</protein>
<proteinExistence type="predicted"/>
<dbReference type="SUPFAM" id="SSF53756">
    <property type="entry name" value="UDP-Glycosyltransferase/glycogen phosphorylase"/>
    <property type="match status" value="1"/>
</dbReference>
<dbReference type="InterPro" id="IPR001296">
    <property type="entry name" value="Glyco_trans_1"/>
</dbReference>
<dbReference type="InterPro" id="IPR028098">
    <property type="entry name" value="Glyco_trans_4-like_N"/>
</dbReference>
<dbReference type="PANTHER" id="PTHR12526:SF630">
    <property type="entry name" value="GLYCOSYLTRANSFERASE"/>
    <property type="match status" value="1"/>
</dbReference>
<evidence type="ECO:0000259" key="2">
    <source>
        <dbReference type="Pfam" id="PF13439"/>
    </source>
</evidence>
<feature type="domain" description="Glycosyltransferase subfamily 4-like N-terminal" evidence="2">
    <location>
        <begin position="13"/>
        <end position="175"/>
    </location>
</feature>
<dbReference type="AlphaFoldDB" id="A0A346CLG1"/>
<dbReference type="Pfam" id="PF13439">
    <property type="entry name" value="Glyco_transf_4"/>
    <property type="match status" value="1"/>
</dbReference>
<organism evidence="3">
    <name type="scientific">Providencia stuartii</name>
    <dbReference type="NCBI Taxonomy" id="588"/>
    <lineage>
        <taxon>Bacteria</taxon>
        <taxon>Pseudomonadati</taxon>
        <taxon>Pseudomonadota</taxon>
        <taxon>Gammaproteobacteria</taxon>
        <taxon>Enterobacterales</taxon>
        <taxon>Morganellaceae</taxon>
        <taxon>Providencia</taxon>
    </lineage>
</organism>
<evidence type="ECO:0000259" key="1">
    <source>
        <dbReference type="Pfam" id="PF00534"/>
    </source>
</evidence>
<name>A0A346CLG1_PROST</name>
<sequence length="368" mass="41163">MNIVYIITKADEIGGAQIHVRDLSIAMTNLGHNVTVIVGESGALTTQLQENKIKYLVEPKLTRNIAPIKDLICAIKLRSILKKLSPDIVSLHSSKAGIIGRTALLGSKIPCIFTAHGWAFADGVSEKRKKLYIFIERFFSNFCKKIITVSRQDKELAIKYNVADNNKQIVIHNGMPDKSIEFPKMNNINETLKLITVARFSEQKDHTSLLMALSSLSQKNWTLDLIGKGPLEDEIKQLASKLDLSEKINFLGERHDVSRLLANADIFILPSNWEGLPRSIIEAMSFSLPIIASDVGGVREMVSSTNGYLIPRGDSKAISSALATLLENKDIRVKMGNESRQIYCDHFNFKKMLDNTYKLYCQVSEKNL</sequence>
<dbReference type="EMBL" id="MH444266">
    <property type="protein sequence ID" value="AXL96435.1"/>
    <property type="molecule type" value="Genomic_DNA"/>
</dbReference>
<dbReference type="PANTHER" id="PTHR12526">
    <property type="entry name" value="GLYCOSYLTRANSFERASE"/>
    <property type="match status" value="1"/>
</dbReference>
<evidence type="ECO:0000313" key="3">
    <source>
        <dbReference type="EMBL" id="AXL96435.1"/>
    </source>
</evidence>
<dbReference type="CDD" id="cd03808">
    <property type="entry name" value="GT4_CapM-like"/>
    <property type="match status" value="1"/>
</dbReference>
<gene>
    <name evidence="3" type="primary">gt</name>
</gene>
<dbReference type="GO" id="GO:1901135">
    <property type="term" value="P:carbohydrate derivative metabolic process"/>
    <property type="evidence" value="ECO:0007669"/>
    <property type="project" value="UniProtKB-ARBA"/>
</dbReference>
<dbReference type="Pfam" id="PF00534">
    <property type="entry name" value="Glycos_transf_1"/>
    <property type="match status" value="1"/>
</dbReference>
<dbReference type="Gene3D" id="3.40.50.2000">
    <property type="entry name" value="Glycogen Phosphorylase B"/>
    <property type="match status" value="2"/>
</dbReference>
<feature type="domain" description="Glycosyl transferase family 1" evidence="1">
    <location>
        <begin position="182"/>
        <end position="341"/>
    </location>
</feature>
<accession>A0A346CLG1</accession>
<dbReference type="GO" id="GO:0016757">
    <property type="term" value="F:glycosyltransferase activity"/>
    <property type="evidence" value="ECO:0007669"/>
    <property type="project" value="InterPro"/>
</dbReference>
<reference evidence="3" key="1">
    <citation type="submission" date="2018-06" db="EMBL/GenBank/DDBJ databases">
        <title>Development of a Molecular Serotyping Scheme and a Multiplexed Luminex-Based Array for Providencia.</title>
        <authorList>
            <person name="Du Y."/>
            <person name="Liu B."/>
        </authorList>
    </citation>
    <scope>NUCLEOTIDE SEQUENCE</scope>
</reference>